<gene>
    <name evidence="1" type="ORF">FHR32_002850</name>
</gene>
<protein>
    <submittedName>
        <fullName evidence="1">Uncharacterized protein</fullName>
    </submittedName>
</protein>
<reference evidence="1 2" key="1">
    <citation type="submission" date="2020-08" db="EMBL/GenBank/DDBJ databases">
        <title>Sequencing the genomes of 1000 actinobacteria strains.</title>
        <authorList>
            <person name="Klenk H.-P."/>
        </authorList>
    </citation>
    <scope>NUCLEOTIDE SEQUENCE [LARGE SCALE GENOMIC DNA]</scope>
    <source>
        <strain evidence="1 2">DSM 43023</strain>
    </source>
</reference>
<dbReference type="EMBL" id="JACHJU010000001">
    <property type="protein sequence ID" value="MBB4938545.1"/>
    <property type="molecule type" value="Genomic_DNA"/>
</dbReference>
<proteinExistence type="predicted"/>
<dbReference type="AlphaFoldDB" id="A0A7W7RUQ4"/>
<evidence type="ECO:0000313" key="1">
    <source>
        <dbReference type="EMBL" id="MBB4938545.1"/>
    </source>
</evidence>
<dbReference type="Proteomes" id="UP000534286">
    <property type="component" value="Unassembled WGS sequence"/>
</dbReference>
<keyword evidence="2" id="KW-1185">Reference proteome</keyword>
<comment type="caution">
    <text evidence="1">The sequence shown here is derived from an EMBL/GenBank/DDBJ whole genome shotgun (WGS) entry which is preliminary data.</text>
</comment>
<accession>A0A7W7RUQ4</accession>
<name>A0A7W7RUQ4_9ACTN</name>
<sequence length="37" mass="4100">MAFGVLVYLAYGRRNSVLAGIRSPAAPISETRGRHRR</sequence>
<evidence type="ECO:0000313" key="2">
    <source>
        <dbReference type="Proteomes" id="UP000534286"/>
    </source>
</evidence>
<organism evidence="1 2">
    <name type="scientific">Streptosporangium album</name>
    <dbReference type="NCBI Taxonomy" id="47479"/>
    <lineage>
        <taxon>Bacteria</taxon>
        <taxon>Bacillati</taxon>
        <taxon>Actinomycetota</taxon>
        <taxon>Actinomycetes</taxon>
        <taxon>Streptosporangiales</taxon>
        <taxon>Streptosporangiaceae</taxon>
        <taxon>Streptosporangium</taxon>
    </lineage>
</organism>